<keyword evidence="7" id="KW-1185">Reference proteome</keyword>
<evidence type="ECO:0000313" key="6">
    <source>
        <dbReference type="EMBL" id="RXJ45721.1"/>
    </source>
</evidence>
<dbReference type="GO" id="GO:0003700">
    <property type="term" value="F:DNA-binding transcription factor activity"/>
    <property type="evidence" value="ECO:0007669"/>
    <property type="project" value="InterPro"/>
</dbReference>
<gene>
    <name evidence="6" type="ORF">ESZ48_15105</name>
</gene>
<feature type="transmembrane region" description="Helical" evidence="4">
    <location>
        <begin position="6"/>
        <end position="26"/>
    </location>
</feature>
<dbReference type="GO" id="GO:0043565">
    <property type="term" value="F:sequence-specific DNA binding"/>
    <property type="evidence" value="ECO:0007669"/>
    <property type="project" value="InterPro"/>
</dbReference>
<keyword evidence="4" id="KW-0472">Membrane</keyword>
<dbReference type="PROSITE" id="PS00041">
    <property type="entry name" value="HTH_ARAC_FAMILY_1"/>
    <property type="match status" value="1"/>
</dbReference>
<dbReference type="InterPro" id="IPR018060">
    <property type="entry name" value="HTH_AraC"/>
</dbReference>
<dbReference type="PROSITE" id="PS51257">
    <property type="entry name" value="PROKAR_LIPOPROTEIN"/>
    <property type="match status" value="1"/>
</dbReference>
<dbReference type="SMART" id="SM00342">
    <property type="entry name" value="HTH_ARAC"/>
    <property type="match status" value="1"/>
</dbReference>
<keyword evidence="4" id="KW-0812">Transmembrane</keyword>
<accession>A0A4Q0XCP9</accession>
<dbReference type="PANTHER" id="PTHR43280">
    <property type="entry name" value="ARAC-FAMILY TRANSCRIPTIONAL REGULATOR"/>
    <property type="match status" value="1"/>
</dbReference>
<sequence>MKEVYALPIIAIVSCVISLLLAFFLLSVKSNNRISNRLFATFLILSAIDLSGWFQYLFFSGLSNFGMAKSMFSFLQMPVLYFYVLSVCYSDFKLKAKHLLHAIPFVIANLVMIPRFYAVNTESKYALFENYNRIWEIIYIHISIELQFIIYITFIFVILNRYKKIYQQNFSDTSSKAFLWLFQFTLASAIIHSVVLVKNILKYTDRGKTFDSVQLLVSVLALIVICWYVFKALKYPELFNGVDSKTQLVTTSIDKKTVIRSEEINQLTSYMETEKPYLNPSLSIRNLAQELNMNSRDLSILINQRLNQHFFDFVNEYRIKEAMNILKNPNKKDVTILEILYEVGFNSKSSFNSAFKKHTGKTPTEYKKLA</sequence>
<dbReference type="SUPFAM" id="SSF46689">
    <property type="entry name" value="Homeodomain-like"/>
    <property type="match status" value="1"/>
</dbReference>
<evidence type="ECO:0000259" key="5">
    <source>
        <dbReference type="PROSITE" id="PS01124"/>
    </source>
</evidence>
<evidence type="ECO:0000256" key="2">
    <source>
        <dbReference type="ARBA" id="ARBA00023125"/>
    </source>
</evidence>
<keyword evidence="1" id="KW-0805">Transcription regulation</keyword>
<name>A0A4Q0XCP9_9FLAO</name>
<keyword evidence="2" id="KW-0238">DNA-binding</keyword>
<evidence type="ECO:0000256" key="1">
    <source>
        <dbReference type="ARBA" id="ARBA00023015"/>
    </source>
</evidence>
<feature type="transmembrane region" description="Helical" evidence="4">
    <location>
        <begin position="213"/>
        <end position="230"/>
    </location>
</feature>
<feature type="transmembrane region" description="Helical" evidence="4">
    <location>
        <begin position="71"/>
        <end position="92"/>
    </location>
</feature>
<dbReference type="Proteomes" id="UP000289792">
    <property type="component" value="Unassembled WGS sequence"/>
</dbReference>
<comment type="caution">
    <text evidence="6">The sequence shown here is derived from an EMBL/GenBank/DDBJ whole genome shotgun (WGS) entry which is preliminary data.</text>
</comment>
<dbReference type="PROSITE" id="PS01124">
    <property type="entry name" value="HTH_ARAC_FAMILY_2"/>
    <property type="match status" value="1"/>
</dbReference>
<dbReference type="OrthoDB" id="9779074at2"/>
<feature type="transmembrane region" description="Helical" evidence="4">
    <location>
        <begin position="99"/>
        <end position="117"/>
    </location>
</feature>
<organism evidence="6 7">
    <name type="scientific">Gelidibacter gilvus</name>
    <dbReference type="NCBI Taxonomy" id="59602"/>
    <lineage>
        <taxon>Bacteria</taxon>
        <taxon>Pseudomonadati</taxon>
        <taxon>Bacteroidota</taxon>
        <taxon>Flavobacteriia</taxon>
        <taxon>Flavobacteriales</taxon>
        <taxon>Flavobacteriaceae</taxon>
        <taxon>Gelidibacter</taxon>
    </lineage>
</organism>
<keyword evidence="4" id="KW-1133">Transmembrane helix</keyword>
<dbReference type="AlphaFoldDB" id="A0A4Q0XCP9"/>
<proteinExistence type="predicted"/>
<feature type="transmembrane region" description="Helical" evidence="4">
    <location>
        <begin position="137"/>
        <end position="159"/>
    </location>
</feature>
<evidence type="ECO:0000256" key="4">
    <source>
        <dbReference type="SAM" id="Phobius"/>
    </source>
</evidence>
<feature type="domain" description="HTH araC/xylS-type" evidence="5">
    <location>
        <begin position="265"/>
        <end position="369"/>
    </location>
</feature>
<reference evidence="6 7" key="1">
    <citation type="submission" date="2019-01" db="EMBL/GenBank/DDBJ databases">
        <title>Genome sequence of the Antarctic species Gelidibacter gilvus ACAM 158(T).</title>
        <authorList>
            <person name="Bowman J.P."/>
        </authorList>
    </citation>
    <scope>NUCLEOTIDE SEQUENCE [LARGE SCALE GENOMIC DNA]</scope>
    <source>
        <strain evidence="6 7">IC158</strain>
    </source>
</reference>
<dbReference type="InterPro" id="IPR018062">
    <property type="entry name" value="HTH_AraC-typ_CS"/>
</dbReference>
<feature type="transmembrane region" description="Helical" evidence="4">
    <location>
        <begin position="179"/>
        <end position="201"/>
    </location>
</feature>
<protein>
    <submittedName>
        <fullName evidence="6">AraC family transcriptional regulator</fullName>
    </submittedName>
</protein>
<dbReference type="PANTHER" id="PTHR43280:SF29">
    <property type="entry name" value="ARAC-FAMILY TRANSCRIPTIONAL REGULATOR"/>
    <property type="match status" value="1"/>
</dbReference>
<dbReference type="EMBL" id="SDDZ01000011">
    <property type="protein sequence ID" value="RXJ45721.1"/>
    <property type="molecule type" value="Genomic_DNA"/>
</dbReference>
<evidence type="ECO:0000256" key="3">
    <source>
        <dbReference type="ARBA" id="ARBA00023163"/>
    </source>
</evidence>
<keyword evidence="3" id="KW-0804">Transcription</keyword>
<dbReference type="InterPro" id="IPR020449">
    <property type="entry name" value="Tscrpt_reg_AraC-type_HTH"/>
</dbReference>
<dbReference type="Gene3D" id="1.10.10.60">
    <property type="entry name" value="Homeodomain-like"/>
    <property type="match status" value="2"/>
</dbReference>
<feature type="transmembrane region" description="Helical" evidence="4">
    <location>
        <begin position="38"/>
        <end position="59"/>
    </location>
</feature>
<dbReference type="Pfam" id="PF12833">
    <property type="entry name" value="HTH_18"/>
    <property type="match status" value="1"/>
</dbReference>
<evidence type="ECO:0000313" key="7">
    <source>
        <dbReference type="Proteomes" id="UP000289792"/>
    </source>
</evidence>
<dbReference type="InterPro" id="IPR009057">
    <property type="entry name" value="Homeodomain-like_sf"/>
</dbReference>
<dbReference type="PRINTS" id="PR00032">
    <property type="entry name" value="HTHARAC"/>
</dbReference>